<dbReference type="InterPro" id="IPR004710">
    <property type="entry name" value="Bilac:Na_transpt"/>
</dbReference>
<evidence type="ECO:0000256" key="1">
    <source>
        <dbReference type="ARBA" id="ARBA00004141"/>
    </source>
</evidence>
<proteinExistence type="predicted"/>
<comment type="subcellular location">
    <subcellularLocation>
        <location evidence="1">Membrane</location>
        <topology evidence="1">Multi-pass membrane protein</topology>
    </subcellularLocation>
</comment>
<feature type="transmembrane region" description="Helical" evidence="5">
    <location>
        <begin position="154"/>
        <end position="174"/>
    </location>
</feature>
<keyword evidence="3 5" id="KW-1133">Transmembrane helix</keyword>
<dbReference type="Pfam" id="PF01758">
    <property type="entry name" value="SBF"/>
    <property type="match status" value="1"/>
</dbReference>
<evidence type="ECO:0000256" key="2">
    <source>
        <dbReference type="ARBA" id="ARBA00022692"/>
    </source>
</evidence>
<dbReference type="PANTHER" id="PTHR10361:SF28">
    <property type="entry name" value="P3 PROTEIN-RELATED"/>
    <property type="match status" value="1"/>
</dbReference>
<evidence type="ECO:0000256" key="5">
    <source>
        <dbReference type="SAM" id="Phobius"/>
    </source>
</evidence>
<organism evidence="6 7">
    <name type="scientific">Thalassotalea nanhaiensis</name>
    <dbReference type="NCBI Taxonomy" id="3065648"/>
    <lineage>
        <taxon>Bacteria</taxon>
        <taxon>Pseudomonadati</taxon>
        <taxon>Pseudomonadota</taxon>
        <taxon>Gammaproteobacteria</taxon>
        <taxon>Alteromonadales</taxon>
        <taxon>Colwelliaceae</taxon>
        <taxon>Thalassotalea</taxon>
    </lineage>
</organism>
<evidence type="ECO:0000313" key="7">
    <source>
        <dbReference type="Proteomes" id="UP001248581"/>
    </source>
</evidence>
<dbReference type="PANTHER" id="PTHR10361">
    <property type="entry name" value="SODIUM-BILE ACID COTRANSPORTER"/>
    <property type="match status" value="1"/>
</dbReference>
<evidence type="ECO:0000313" key="6">
    <source>
        <dbReference type="EMBL" id="WNC66973.1"/>
    </source>
</evidence>
<dbReference type="EMBL" id="CP134146">
    <property type="protein sequence ID" value="WNC66973.1"/>
    <property type="molecule type" value="Genomic_DNA"/>
</dbReference>
<feature type="transmembrane region" description="Helical" evidence="5">
    <location>
        <begin position="89"/>
        <end position="112"/>
    </location>
</feature>
<reference evidence="7" key="1">
    <citation type="submission" date="2023-09" db="EMBL/GenBank/DDBJ databases">
        <authorList>
            <person name="Li S."/>
            <person name="Li X."/>
            <person name="Zhang C."/>
            <person name="Zhao Z."/>
        </authorList>
    </citation>
    <scope>NUCLEOTIDE SEQUENCE [LARGE SCALE GENOMIC DNA]</scope>
    <source>
        <strain evidence="7">SQ345</strain>
    </source>
</reference>
<accession>A0ABY9TFE1</accession>
<dbReference type="RefSeq" id="WP_348386137.1">
    <property type="nucleotide sequence ID" value="NZ_CP134146.1"/>
</dbReference>
<gene>
    <name evidence="6" type="ORF">RI845_10570</name>
</gene>
<name>A0ABY9TFE1_9GAMM</name>
<feature type="transmembrane region" description="Helical" evidence="5">
    <location>
        <begin position="271"/>
        <end position="295"/>
    </location>
</feature>
<feature type="transmembrane region" description="Helical" evidence="5">
    <location>
        <begin position="29"/>
        <end position="48"/>
    </location>
</feature>
<keyword evidence="7" id="KW-1185">Reference proteome</keyword>
<sequence>MFIKLFPLWAILAAGSGFAFPAELSGFKSFIVPLLTLVMLCMGLTLRAQDFIDIPKYKTAMLAGMLLQFTVMPLSALLISIAFNFSTELTVGMVLVGSVAGGLSSNVMTFIAGGNVAMSVSMTAMSTLLSVFMTPFLLTLLVGSSVEVPATSMLLSLLKIILVPVAIGVVINTYAHKYVEKISPALAPFTVFTIIMIIAIVVALNSDNLATVGVVAVIGTLCHNVLGMSLGYGVSHLLGFDKKVSRTIALEVGMQNSALATALALKFFAPIAALPGAIFSVWLNITGSIFASLCLRLDKENKTALNTTKQHS</sequence>
<dbReference type="Proteomes" id="UP001248581">
    <property type="component" value="Chromosome"/>
</dbReference>
<dbReference type="InterPro" id="IPR002657">
    <property type="entry name" value="BilAc:Na_symport/Acr3"/>
</dbReference>
<feature type="transmembrane region" description="Helical" evidence="5">
    <location>
        <begin position="186"/>
        <end position="204"/>
    </location>
</feature>
<dbReference type="Gene3D" id="1.20.1530.20">
    <property type="match status" value="1"/>
</dbReference>
<evidence type="ECO:0000256" key="4">
    <source>
        <dbReference type="ARBA" id="ARBA00023136"/>
    </source>
</evidence>
<dbReference type="InterPro" id="IPR038770">
    <property type="entry name" value="Na+/solute_symporter_sf"/>
</dbReference>
<feature type="transmembrane region" description="Helical" evidence="5">
    <location>
        <begin position="60"/>
        <end position="83"/>
    </location>
</feature>
<evidence type="ECO:0000256" key="3">
    <source>
        <dbReference type="ARBA" id="ARBA00022989"/>
    </source>
</evidence>
<feature type="transmembrane region" description="Helical" evidence="5">
    <location>
        <begin position="210"/>
        <end position="235"/>
    </location>
</feature>
<keyword evidence="4 5" id="KW-0472">Membrane</keyword>
<keyword evidence="2 5" id="KW-0812">Transmembrane</keyword>
<feature type="transmembrane region" description="Helical" evidence="5">
    <location>
        <begin position="124"/>
        <end position="142"/>
    </location>
</feature>
<protein>
    <submittedName>
        <fullName evidence="6">Bile acid:sodium symporter family protein</fullName>
    </submittedName>
</protein>